<evidence type="ECO:0000256" key="12">
    <source>
        <dbReference type="ARBA" id="ARBA00044550"/>
    </source>
</evidence>
<dbReference type="InterPro" id="IPR027417">
    <property type="entry name" value="P-loop_NTPase"/>
</dbReference>
<name>A0ABT0CDC8_THEVL</name>
<dbReference type="Pfam" id="PF00271">
    <property type="entry name" value="Helicase_C"/>
    <property type="match status" value="1"/>
</dbReference>
<dbReference type="SMART" id="SM00487">
    <property type="entry name" value="DEXDc"/>
    <property type="match status" value="1"/>
</dbReference>
<keyword evidence="16" id="KW-1185">Reference proteome</keyword>
<dbReference type="InterPro" id="IPR011545">
    <property type="entry name" value="DEAD/DEAH_box_helicase_dom"/>
</dbReference>
<keyword evidence="6" id="KW-0067">ATP-binding</keyword>
<evidence type="ECO:0000256" key="6">
    <source>
        <dbReference type="ARBA" id="ARBA00022840"/>
    </source>
</evidence>
<keyword evidence="5 15" id="KW-0347">Helicase</keyword>
<dbReference type="RefSeq" id="WP_244351597.1">
    <property type="nucleotide sequence ID" value="NZ_JAFIRA010000036.1"/>
</dbReference>
<dbReference type="Gene3D" id="3.40.50.300">
    <property type="entry name" value="P-loop containing nucleotide triphosphate hydrolases"/>
    <property type="match status" value="2"/>
</dbReference>
<sequence>MQDWQQIQQALKQHWGYEALRPPQDQVIRTLLDKRDALVVLPTGFGKSLCFQVTALLQTGVTLVVSPLIALMEDQVQELWQRKLPAACLHSELDPALRKRVLKALEDNRLRLLYLGPETLFSPRVWQHLQQPQVRINGLIVDEAHTLVHWGGSFRPDYRRLGLLRPALTWKGEAFPIAAFTATADPQTQSRLQQALDLRDPARIEVDPIRPNLSLNISIVWSVADRRRQLLRFLQKNSGSGLVYVRTRRDGQALTEWLESQNFQTATYHGGLDSGSRRQLERAWLQGELRFLVCTNAFGMGINKPDVRWVLHFQPPPDLTDYVQEVGRGGRDGGFCRALMLVSEPTGFWDPSDRQRNAYFHQQQQRIEARARLLLKTLPDQGSYTNIPTAEDRVALGVLQEMGCLQWQDPFCFQIRQRRWQPYSRPDPWEGMAALINTRGCRWQVLLQHFGYQNGNQTCGTCDNCCRSSSSGAGIRPLRWV</sequence>
<evidence type="ECO:0000256" key="7">
    <source>
        <dbReference type="ARBA" id="ARBA00023125"/>
    </source>
</evidence>
<keyword evidence="7" id="KW-0238">DNA-binding</keyword>
<dbReference type="CDD" id="cd17920">
    <property type="entry name" value="DEXHc_RecQ"/>
    <property type="match status" value="1"/>
</dbReference>
<evidence type="ECO:0000256" key="2">
    <source>
        <dbReference type="ARBA" id="ARBA00022723"/>
    </source>
</evidence>
<dbReference type="GO" id="GO:0004386">
    <property type="term" value="F:helicase activity"/>
    <property type="evidence" value="ECO:0007669"/>
    <property type="project" value="UniProtKB-KW"/>
</dbReference>
<dbReference type="PROSITE" id="PS51194">
    <property type="entry name" value="HELICASE_CTER"/>
    <property type="match status" value="1"/>
</dbReference>
<dbReference type="PANTHER" id="PTHR13710">
    <property type="entry name" value="DNA HELICASE RECQ FAMILY MEMBER"/>
    <property type="match status" value="1"/>
</dbReference>
<feature type="domain" description="Helicase ATP-binding" evidence="13">
    <location>
        <begin position="28"/>
        <end position="202"/>
    </location>
</feature>
<evidence type="ECO:0000259" key="13">
    <source>
        <dbReference type="PROSITE" id="PS51192"/>
    </source>
</evidence>
<evidence type="ECO:0000256" key="10">
    <source>
        <dbReference type="ARBA" id="ARBA00034808"/>
    </source>
</evidence>
<evidence type="ECO:0000313" key="16">
    <source>
        <dbReference type="Proteomes" id="UP000830835"/>
    </source>
</evidence>
<comment type="similarity">
    <text evidence="1">Belongs to the helicase family. RecQ subfamily.</text>
</comment>
<evidence type="ECO:0000256" key="4">
    <source>
        <dbReference type="ARBA" id="ARBA00022801"/>
    </source>
</evidence>
<gene>
    <name evidence="15" type="ORF">JX360_12845</name>
</gene>
<dbReference type="Pfam" id="PF00270">
    <property type="entry name" value="DEAD"/>
    <property type="match status" value="1"/>
</dbReference>
<organism evidence="15 16">
    <name type="scientific">Thermostichus vulcanus str. 'Rupite'</name>
    <dbReference type="NCBI Taxonomy" id="2813851"/>
    <lineage>
        <taxon>Bacteria</taxon>
        <taxon>Bacillati</taxon>
        <taxon>Cyanobacteriota</taxon>
        <taxon>Cyanophyceae</taxon>
        <taxon>Thermostichales</taxon>
        <taxon>Thermostichaceae</taxon>
        <taxon>Thermostichus</taxon>
    </lineage>
</organism>
<proteinExistence type="inferred from homology"/>
<keyword evidence="8" id="KW-0413">Isomerase</keyword>
<evidence type="ECO:0000256" key="8">
    <source>
        <dbReference type="ARBA" id="ARBA00023235"/>
    </source>
</evidence>
<dbReference type="NCBIfam" id="TIGR00614">
    <property type="entry name" value="recQ_fam"/>
    <property type="match status" value="1"/>
</dbReference>
<evidence type="ECO:0000256" key="11">
    <source>
        <dbReference type="ARBA" id="ARBA00044535"/>
    </source>
</evidence>
<feature type="domain" description="Helicase C-terminal" evidence="14">
    <location>
        <begin position="226"/>
        <end position="379"/>
    </location>
</feature>
<evidence type="ECO:0000256" key="5">
    <source>
        <dbReference type="ARBA" id="ARBA00022806"/>
    </source>
</evidence>
<dbReference type="InterPro" id="IPR014001">
    <property type="entry name" value="Helicase_ATP-bd"/>
</dbReference>
<evidence type="ECO:0000256" key="9">
    <source>
        <dbReference type="ARBA" id="ARBA00034617"/>
    </source>
</evidence>
<accession>A0ABT0CDC8</accession>
<evidence type="ECO:0000256" key="3">
    <source>
        <dbReference type="ARBA" id="ARBA00022741"/>
    </source>
</evidence>
<evidence type="ECO:0000256" key="1">
    <source>
        <dbReference type="ARBA" id="ARBA00005446"/>
    </source>
</evidence>
<evidence type="ECO:0000259" key="14">
    <source>
        <dbReference type="PROSITE" id="PS51194"/>
    </source>
</evidence>
<dbReference type="InterPro" id="IPR004589">
    <property type="entry name" value="DNA_helicase_ATP-dep_RecQ"/>
</dbReference>
<dbReference type="SMART" id="SM00490">
    <property type="entry name" value="HELICc"/>
    <property type="match status" value="1"/>
</dbReference>
<comment type="caution">
    <text evidence="15">The sequence shown here is derived from an EMBL/GenBank/DDBJ whole genome shotgun (WGS) entry which is preliminary data.</text>
</comment>
<dbReference type="EMBL" id="JAFIRA010000036">
    <property type="protein sequence ID" value="MCJ2543781.1"/>
    <property type="molecule type" value="Genomic_DNA"/>
</dbReference>
<reference evidence="15" key="1">
    <citation type="submission" date="2021-02" db="EMBL/GenBank/DDBJ databases">
        <title>The CRISPR/cas machinery reduction and long-range gene transfer in the hot spring cyanobacterium Synechococcus.</title>
        <authorList>
            <person name="Dvorak P."/>
            <person name="Jahodarova E."/>
            <person name="Hasler P."/>
            <person name="Poulickova A."/>
        </authorList>
    </citation>
    <scope>NUCLEOTIDE SEQUENCE</scope>
    <source>
        <strain evidence="15">Rupite</strain>
    </source>
</reference>
<dbReference type="SUPFAM" id="SSF52540">
    <property type="entry name" value="P-loop containing nucleoside triphosphate hydrolases"/>
    <property type="match status" value="1"/>
</dbReference>
<dbReference type="Proteomes" id="UP000830835">
    <property type="component" value="Unassembled WGS sequence"/>
</dbReference>
<keyword evidence="4" id="KW-0378">Hydrolase</keyword>
<comment type="catalytic activity">
    <reaction evidence="9">
        <text>Couples ATP hydrolysis with the unwinding of duplex DNA by translocating in the 3'-5' direction.</text>
        <dbReference type="EC" id="5.6.2.4"/>
    </reaction>
</comment>
<protein>
    <recommendedName>
        <fullName evidence="11">ATP-dependent DNA helicase RecQ</fullName>
        <ecNumber evidence="10">5.6.2.4</ecNumber>
    </recommendedName>
    <alternativeName>
        <fullName evidence="12">DNA 3'-5' helicase RecQ</fullName>
    </alternativeName>
</protein>
<dbReference type="Pfam" id="PF16124">
    <property type="entry name" value="RecQ_Zn_bind"/>
    <property type="match status" value="1"/>
</dbReference>
<dbReference type="EC" id="5.6.2.4" evidence="10"/>
<evidence type="ECO:0000313" key="15">
    <source>
        <dbReference type="EMBL" id="MCJ2543781.1"/>
    </source>
</evidence>
<dbReference type="PROSITE" id="PS51192">
    <property type="entry name" value="HELICASE_ATP_BIND_1"/>
    <property type="match status" value="1"/>
</dbReference>
<dbReference type="InterPro" id="IPR001650">
    <property type="entry name" value="Helicase_C-like"/>
</dbReference>
<dbReference type="InterPro" id="IPR032284">
    <property type="entry name" value="RecQ_Zn-bd"/>
</dbReference>
<dbReference type="PANTHER" id="PTHR13710:SF105">
    <property type="entry name" value="ATP-DEPENDENT DNA HELICASE Q1"/>
    <property type="match status" value="1"/>
</dbReference>
<keyword evidence="3" id="KW-0547">Nucleotide-binding</keyword>
<keyword evidence="2" id="KW-0479">Metal-binding</keyword>